<protein>
    <submittedName>
        <fullName evidence="3">HNH endonuclease</fullName>
    </submittedName>
</protein>
<dbReference type="InterPro" id="IPR003615">
    <property type="entry name" value="HNH_nuc"/>
</dbReference>
<proteinExistence type="predicted"/>
<dbReference type="Proteomes" id="UP000269289">
    <property type="component" value="Unassembled WGS sequence"/>
</dbReference>
<dbReference type="OrthoDB" id="5140334at2"/>
<dbReference type="EMBL" id="RFFI01000062">
    <property type="protein sequence ID" value="RMI09063.1"/>
    <property type="molecule type" value="Genomic_DNA"/>
</dbReference>
<dbReference type="GO" id="GO:0004519">
    <property type="term" value="F:endonuclease activity"/>
    <property type="evidence" value="ECO:0007669"/>
    <property type="project" value="UniProtKB-KW"/>
</dbReference>
<keyword evidence="3" id="KW-0540">Nuclease</keyword>
<keyword evidence="4" id="KW-1185">Reference proteome</keyword>
<accession>A0A3M2JC26</accession>
<comment type="caution">
    <text evidence="3">The sequence shown here is derived from an EMBL/GenBank/DDBJ whole genome shotgun (WGS) entry which is preliminary data.</text>
</comment>
<dbReference type="AlphaFoldDB" id="A0A3M2JC26"/>
<name>A0A3M2JC26_9CELL</name>
<dbReference type="Gene3D" id="1.10.30.50">
    <property type="match status" value="1"/>
</dbReference>
<keyword evidence="3" id="KW-0255">Endonuclease</keyword>
<feature type="compositionally biased region" description="Gly residues" evidence="1">
    <location>
        <begin position="13"/>
        <end position="23"/>
    </location>
</feature>
<reference evidence="3 4" key="1">
    <citation type="submission" date="2018-10" db="EMBL/GenBank/DDBJ databases">
        <title>Isolation, diversity and antifungal activity of actinobacteria from wheat.</title>
        <authorList>
            <person name="Han C."/>
        </authorList>
    </citation>
    <scope>NUCLEOTIDE SEQUENCE [LARGE SCALE GENOMIC DNA]</scope>
    <source>
        <strain evidence="3 4">NEAU-YY56</strain>
    </source>
</reference>
<feature type="compositionally biased region" description="Basic and acidic residues" evidence="1">
    <location>
        <begin position="282"/>
        <end position="300"/>
    </location>
</feature>
<evidence type="ECO:0000256" key="1">
    <source>
        <dbReference type="SAM" id="MobiDB-lite"/>
    </source>
</evidence>
<sequence length="307" mass="31212">MTDLVLHRACAGTGSGTGEGGAPGSHVAPSAWELPSASGSSRTSGSSRASGSPGAPGSPGAGRASGARGAPGAAPGSGAAVCGVDVVLDGVPLRDVQPGEVPDDLHTGVRSGARGCGGRRRAPVQVLVTVPLSTLIGEDDEPADLDGYGPVDAATARALAVGGVWRRLVTDPLSGAVLDVGRTRYRPTAAIAEHVLLRDRTCARPGCSTPARACDLDHVLEYHLGPGDPEDCPLGTTCVANLAPLCRRDHRLKSDGGFHLVVVEPGVYDWITPTGHRYRVAPGRDPDGLEGGRDIEHDARAGPPPPF</sequence>
<evidence type="ECO:0000259" key="2">
    <source>
        <dbReference type="SMART" id="SM00507"/>
    </source>
</evidence>
<organism evidence="3 4">
    <name type="scientific">Cellulomonas triticagri</name>
    <dbReference type="NCBI Taxonomy" id="2483352"/>
    <lineage>
        <taxon>Bacteria</taxon>
        <taxon>Bacillati</taxon>
        <taxon>Actinomycetota</taxon>
        <taxon>Actinomycetes</taxon>
        <taxon>Micrococcales</taxon>
        <taxon>Cellulomonadaceae</taxon>
        <taxon>Cellulomonas</taxon>
    </lineage>
</organism>
<dbReference type="CDD" id="cd00085">
    <property type="entry name" value="HNHc"/>
    <property type="match status" value="1"/>
</dbReference>
<keyword evidence="3" id="KW-0378">Hydrolase</keyword>
<dbReference type="SMART" id="SM00507">
    <property type="entry name" value="HNHc"/>
    <property type="match status" value="1"/>
</dbReference>
<feature type="region of interest" description="Disordered" evidence="1">
    <location>
        <begin position="97"/>
        <end position="117"/>
    </location>
</feature>
<evidence type="ECO:0000313" key="4">
    <source>
        <dbReference type="Proteomes" id="UP000269289"/>
    </source>
</evidence>
<feature type="region of interest" description="Disordered" evidence="1">
    <location>
        <begin position="12"/>
        <end position="76"/>
    </location>
</feature>
<feature type="compositionally biased region" description="Low complexity" evidence="1">
    <location>
        <begin position="61"/>
        <end position="76"/>
    </location>
</feature>
<feature type="domain" description="HNH nuclease" evidence="2">
    <location>
        <begin position="190"/>
        <end position="251"/>
    </location>
</feature>
<feature type="region of interest" description="Disordered" evidence="1">
    <location>
        <begin position="281"/>
        <end position="307"/>
    </location>
</feature>
<gene>
    <name evidence="3" type="ORF">EBM89_12005</name>
</gene>
<feature type="compositionally biased region" description="Low complexity" evidence="1">
    <location>
        <begin position="35"/>
        <end position="55"/>
    </location>
</feature>
<evidence type="ECO:0000313" key="3">
    <source>
        <dbReference type="EMBL" id="RMI09063.1"/>
    </source>
</evidence>